<dbReference type="Gene3D" id="3.90.1150.10">
    <property type="entry name" value="Aspartate Aminotransferase, domain 1"/>
    <property type="match status" value="1"/>
</dbReference>
<dbReference type="InterPro" id="IPR015422">
    <property type="entry name" value="PyrdxlP-dep_Trfase_small"/>
</dbReference>
<dbReference type="SUPFAM" id="SSF53383">
    <property type="entry name" value="PLP-dependent transferases"/>
    <property type="match status" value="1"/>
</dbReference>
<evidence type="ECO:0000259" key="6">
    <source>
        <dbReference type="Pfam" id="PF00155"/>
    </source>
</evidence>
<keyword evidence="7" id="KW-0032">Aminotransferase</keyword>
<proteinExistence type="inferred from homology"/>
<keyword evidence="7" id="KW-0808">Transferase</keyword>
<evidence type="ECO:0000256" key="1">
    <source>
        <dbReference type="ARBA" id="ARBA00001933"/>
    </source>
</evidence>
<dbReference type="Gene3D" id="3.40.640.10">
    <property type="entry name" value="Type I PLP-dependent aspartate aminotransferase-like (Major domain)"/>
    <property type="match status" value="1"/>
</dbReference>
<dbReference type="EC" id="4.4.1.13" evidence="2"/>
<organism evidence="7">
    <name type="scientific">Christensenella massiliensis</name>
    <dbReference type="NCBI Taxonomy" id="1805714"/>
    <lineage>
        <taxon>Bacteria</taxon>
        <taxon>Bacillati</taxon>
        <taxon>Bacillota</taxon>
        <taxon>Clostridia</taxon>
        <taxon>Christensenellales</taxon>
        <taxon>Christensenellaceae</taxon>
        <taxon>Christensenella</taxon>
    </lineage>
</organism>
<dbReference type="RefSeq" id="WP_079546575.1">
    <property type="nucleotide sequence ID" value="NZ_CP117826.1"/>
</dbReference>
<dbReference type="GO" id="GO:0008483">
    <property type="term" value="F:transaminase activity"/>
    <property type="evidence" value="ECO:0007669"/>
    <property type="project" value="UniProtKB-KW"/>
</dbReference>
<gene>
    <name evidence="7" type="ORF">PUP29_06990</name>
</gene>
<sequence>MKYDFETCTDKRKSGSVKWRAMLKKYPDIPDGIVPLSVADMEFRTAPEIVEGLQEYLENNALGYTEATDSYYAAVQGWMKQRHHWNVERSWIVTTPGIVLALGLAVRAFTQPGDGVIVMTPVYYPFFLVAEQQGRRIAENVLLNRGGRYEIDFEDLENKAKDPGNKLLLLCSPHNPVGRVWTREELRRVGDICKKHGVLVVADEIHNDLVLPGHAHTVFLQAGDFADNAIICTAPSKTFSLAGMQDSNIIIPDRELREAFVREKRQNGLLELSALAYRACELAYTRCGGWLDALLQVLDRNRQLTEKFAERFLPKAVVSPLEGTYLMWLDLRGYGYTPQELERRMVKAYLFLDEGYIFGKPGEGFERLNVACPSAVLEAALARLETALN</sequence>
<dbReference type="GO" id="GO:0047804">
    <property type="term" value="F:cysteine-S-conjugate beta-lyase activity"/>
    <property type="evidence" value="ECO:0007669"/>
    <property type="project" value="UniProtKB-EC"/>
</dbReference>
<dbReference type="PANTHER" id="PTHR43525:SF1">
    <property type="entry name" value="PROTEIN MALY"/>
    <property type="match status" value="1"/>
</dbReference>
<dbReference type="EMBL" id="CP117826">
    <property type="protein sequence ID" value="XCC61281.1"/>
    <property type="molecule type" value="Genomic_DNA"/>
</dbReference>
<reference evidence="7" key="1">
    <citation type="submission" date="2023-02" db="EMBL/GenBank/DDBJ databases">
        <title>Gut commensal Christensenella minuta modulates host metabolism via a new class of secondary bile acids.</title>
        <authorList>
            <person name="Liu C."/>
        </authorList>
    </citation>
    <scope>NUCLEOTIDE SEQUENCE</scope>
    <source>
        <strain evidence="7">CA70</strain>
    </source>
</reference>
<dbReference type="InterPro" id="IPR015421">
    <property type="entry name" value="PyrdxlP-dep_Trfase_major"/>
</dbReference>
<comment type="cofactor">
    <cofactor evidence="1">
        <name>pyridoxal 5'-phosphate</name>
        <dbReference type="ChEBI" id="CHEBI:597326"/>
    </cofactor>
</comment>
<comment type="similarity">
    <text evidence="5">Belongs to the class-II pyridoxal-phosphate-dependent aminotransferase family. MalY/PatB cystathionine beta-lyase subfamily.</text>
</comment>
<evidence type="ECO:0000256" key="4">
    <source>
        <dbReference type="ARBA" id="ARBA00023239"/>
    </source>
</evidence>
<evidence type="ECO:0000256" key="5">
    <source>
        <dbReference type="ARBA" id="ARBA00037974"/>
    </source>
</evidence>
<dbReference type="AlphaFoldDB" id="A0AAU8A5G1"/>
<dbReference type="InterPro" id="IPR015424">
    <property type="entry name" value="PyrdxlP-dep_Trfase"/>
</dbReference>
<dbReference type="NCBIfam" id="TIGR04350">
    <property type="entry name" value="C_S_lyase_PatB"/>
    <property type="match status" value="1"/>
</dbReference>
<feature type="domain" description="Aminotransferase class I/classII large" evidence="6">
    <location>
        <begin position="33"/>
        <end position="384"/>
    </location>
</feature>
<evidence type="ECO:0000256" key="3">
    <source>
        <dbReference type="ARBA" id="ARBA00022898"/>
    </source>
</evidence>
<dbReference type="GO" id="GO:0030170">
    <property type="term" value="F:pyridoxal phosphate binding"/>
    <property type="evidence" value="ECO:0007669"/>
    <property type="project" value="InterPro"/>
</dbReference>
<protein>
    <recommendedName>
        <fullName evidence="2">cysteine-S-conjugate beta-lyase</fullName>
        <ecNumber evidence="2">4.4.1.13</ecNumber>
    </recommendedName>
</protein>
<dbReference type="CDD" id="cd00609">
    <property type="entry name" value="AAT_like"/>
    <property type="match status" value="1"/>
</dbReference>
<dbReference type="Pfam" id="PF00155">
    <property type="entry name" value="Aminotran_1_2"/>
    <property type="match status" value="1"/>
</dbReference>
<dbReference type="InterPro" id="IPR027619">
    <property type="entry name" value="C-S_lyase_PatB-like"/>
</dbReference>
<keyword evidence="3" id="KW-0663">Pyridoxal phosphate</keyword>
<evidence type="ECO:0000313" key="7">
    <source>
        <dbReference type="EMBL" id="XCC61281.1"/>
    </source>
</evidence>
<evidence type="ECO:0000256" key="2">
    <source>
        <dbReference type="ARBA" id="ARBA00012224"/>
    </source>
</evidence>
<dbReference type="InterPro" id="IPR051798">
    <property type="entry name" value="Class-II_PLP-Dep_Aminotrans"/>
</dbReference>
<dbReference type="InterPro" id="IPR004839">
    <property type="entry name" value="Aminotransferase_I/II_large"/>
</dbReference>
<keyword evidence="4" id="KW-0456">Lyase</keyword>
<accession>A0AAU8A5G1</accession>
<name>A0AAU8A5G1_9FIRM</name>
<dbReference type="PANTHER" id="PTHR43525">
    <property type="entry name" value="PROTEIN MALY"/>
    <property type="match status" value="1"/>
</dbReference>